<keyword evidence="2" id="KW-1185">Reference proteome</keyword>
<dbReference type="EMBL" id="BAAATJ010000014">
    <property type="protein sequence ID" value="GAA2402338.1"/>
    <property type="molecule type" value="Genomic_DNA"/>
</dbReference>
<accession>A0ABP5VJQ2</accession>
<comment type="caution">
    <text evidence="1">The sequence shown here is derived from an EMBL/GenBank/DDBJ whole genome shotgun (WGS) entry which is preliminary data.</text>
</comment>
<dbReference type="Proteomes" id="UP001500058">
    <property type="component" value="Unassembled WGS sequence"/>
</dbReference>
<sequence>MPEHIEIGFTPSRAGWKHGTAMCGFPAPAAFGCCLSTGRAAGLGVPGGGASDSDGGQDT</sequence>
<organism evidence="1 2">
    <name type="scientific">Streptomyces glaucosporus</name>
    <dbReference type="NCBI Taxonomy" id="284044"/>
    <lineage>
        <taxon>Bacteria</taxon>
        <taxon>Bacillati</taxon>
        <taxon>Actinomycetota</taxon>
        <taxon>Actinomycetes</taxon>
        <taxon>Kitasatosporales</taxon>
        <taxon>Streptomycetaceae</taxon>
        <taxon>Streptomyces</taxon>
    </lineage>
</organism>
<reference evidence="2" key="1">
    <citation type="journal article" date="2019" name="Int. J. Syst. Evol. Microbiol.">
        <title>The Global Catalogue of Microorganisms (GCM) 10K type strain sequencing project: providing services to taxonomists for standard genome sequencing and annotation.</title>
        <authorList>
            <consortium name="The Broad Institute Genomics Platform"/>
            <consortium name="The Broad Institute Genome Sequencing Center for Infectious Disease"/>
            <person name="Wu L."/>
            <person name="Ma J."/>
        </authorList>
    </citation>
    <scope>NUCLEOTIDE SEQUENCE [LARGE SCALE GENOMIC DNA]</scope>
    <source>
        <strain evidence="2">JCM 6921</strain>
    </source>
</reference>
<protein>
    <submittedName>
        <fullName evidence="1">Uncharacterized protein</fullName>
    </submittedName>
</protein>
<evidence type="ECO:0000313" key="1">
    <source>
        <dbReference type="EMBL" id="GAA2402338.1"/>
    </source>
</evidence>
<proteinExistence type="predicted"/>
<name>A0ABP5VJQ2_9ACTN</name>
<evidence type="ECO:0000313" key="2">
    <source>
        <dbReference type="Proteomes" id="UP001500058"/>
    </source>
</evidence>
<gene>
    <name evidence="1" type="ORF">GCM10010420_31820</name>
</gene>